<evidence type="ECO:0000313" key="4">
    <source>
        <dbReference type="EMBL" id="PVZ96574.1"/>
    </source>
</evidence>
<dbReference type="AlphaFoldDB" id="A0A2U1IUT4"/>
<dbReference type="EMBL" id="MBFU01001252">
    <property type="protein sequence ID" value="PVZ96574.1"/>
    <property type="molecule type" value="Genomic_DNA"/>
</dbReference>
<reference evidence="4 5" key="1">
    <citation type="journal article" date="2018" name="MBio">
        <title>Comparative Genomics Reveals the Core Gene Toolbox for the Fungus-Insect Symbiosis.</title>
        <authorList>
            <person name="Wang Y."/>
            <person name="Stata M."/>
            <person name="Wang W."/>
            <person name="Stajich J.E."/>
            <person name="White M.M."/>
            <person name="Moncalvo J.M."/>
        </authorList>
    </citation>
    <scope>NUCLEOTIDE SEQUENCE [LARGE SCALE GENOMIC DNA]</scope>
    <source>
        <strain evidence="4 5">AUS-126-30</strain>
    </source>
</reference>
<dbReference type="GO" id="GO:0005840">
    <property type="term" value="C:ribosome"/>
    <property type="evidence" value="ECO:0007669"/>
    <property type="project" value="UniProtKB-KW"/>
</dbReference>
<keyword evidence="2" id="KW-0689">Ribosomal protein</keyword>
<gene>
    <name evidence="4" type="ORF">BB558_007505</name>
</gene>
<name>A0A2U1IUT4_SMIAN</name>
<sequence>MLQRLIISKNLFKINLGFMNPISKQYTNSTTPNFSQKDKKYQSKILEKTTNPEQTQKDVGSKQELGDQSLVKNLFIKDSLKIKSKPSMDSFGDTFKNIANYNRPSPKGNASSFNKFSLSDQNVNDQDLIRKSLEDQTNSSLSLKFEVSVGRSIAVHGDNPMIAYRRLQRILTANKVRKILFLKRRYEKPFVKRQREAKEANAWRVKKAVRNKVSMVLRMKGWGF</sequence>
<evidence type="ECO:0000256" key="1">
    <source>
        <dbReference type="ARBA" id="ARBA00006640"/>
    </source>
</evidence>
<dbReference type="GO" id="GO:0003735">
    <property type="term" value="F:structural constituent of ribosome"/>
    <property type="evidence" value="ECO:0007669"/>
    <property type="project" value="InterPro"/>
</dbReference>
<evidence type="ECO:0000256" key="3">
    <source>
        <dbReference type="ARBA" id="ARBA00023274"/>
    </source>
</evidence>
<dbReference type="InterPro" id="IPR001911">
    <property type="entry name" value="Ribosomal_bS21"/>
</dbReference>
<keyword evidence="3" id="KW-0687">Ribonucleoprotein</keyword>
<evidence type="ECO:0008006" key="6">
    <source>
        <dbReference type="Google" id="ProtNLM"/>
    </source>
</evidence>
<keyword evidence="5" id="KW-1185">Reference proteome</keyword>
<dbReference type="GO" id="GO:0006412">
    <property type="term" value="P:translation"/>
    <property type="evidence" value="ECO:0007669"/>
    <property type="project" value="InterPro"/>
</dbReference>
<comment type="similarity">
    <text evidence="1">Belongs to the bacterial ribosomal protein bS21 family.</text>
</comment>
<evidence type="ECO:0000313" key="5">
    <source>
        <dbReference type="Proteomes" id="UP000245591"/>
    </source>
</evidence>
<comment type="caution">
    <text evidence="4">The sequence shown here is derived from an EMBL/GenBank/DDBJ whole genome shotgun (WGS) entry which is preliminary data.</text>
</comment>
<evidence type="ECO:0000256" key="2">
    <source>
        <dbReference type="ARBA" id="ARBA00022980"/>
    </source>
</evidence>
<protein>
    <recommendedName>
        <fullName evidence="6">Ribosomal protein S21</fullName>
    </recommendedName>
</protein>
<accession>A0A2U1IUT4</accession>
<dbReference type="GO" id="GO:1990904">
    <property type="term" value="C:ribonucleoprotein complex"/>
    <property type="evidence" value="ECO:0007669"/>
    <property type="project" value="UniProtKB-KW"/>
</dbReference>
<proteinExistence type="inferred from homology"/>
<dbReference type="Pfam" id="PF01165">
    <property type="entry name" value="Ribosomal_S21"/>
    <property type="match status" value="1"/>
</dbReference>
<organism evidence="4 5">
    <name type="scientific">Smittium angustum</name>
    <dbReference type="NCBI Taxonomy" id="133377"/>
    <lineage>
        <taxon>Eukaryota</taxon>
        <taxon>Fungi</taxon>
        <taxon>Fungi incertae sedis</taxon>
        <taxon>Zoopagomycota</taxon>
        <taxon>Kickxellomycotina</taxon>
        <taxon>Harpellomycetes</taxon>
        <taxon>Harpellales</taxon>
        <taxon>Legeriomycetaceae</taxon>
        <taxon>Smittium</taxon>
    </lineage>
</organism>
<dbReference type="Proteomes" id="UP000245591">
    <property type="component" value="Unassembled WGS sequence"/>
</dbReference>